<feature type="transmembrane region" description="Helical" evidence="8">
    <location>
        <begin position="403"/>
        <end position="419"/>
    </location>
</feature>
<feature type="domain" description="Reticulon" evidence="9">
    <location>
        <begin position="392"/>
        <end position="600"/>
    </location>
</feature>
<evidence type="ECO:0000256" key="3">
    <source>
        <dbReference type="ARBA" id="ARBA00022692"/>
    </source>
</evidence>
<gene>
    <name evidence="11" type="primary">LOC116214090</name>
</gene>
<dbReference type="GO" id="GO:0005789">
    <property type="term" value="C:endoplasmic reticulum membrane"/>
    <property type="evidence" value="ECO:0007669"/>
    <property type="project" value="UniProtKB-SubCell"/>
</dbReference>
<organism evidence="10 11">
    <name type="scientific">Punica granatum</name>
    <name type="common">Pomegranate</name>
    <dbReference type="NCBI Taxonomy" id="22663"/>
    <lineage>
        <taxon>Eukaryota</taxon>
        <taxon>Viridiplantae</taxon>
        <taxon>Streptophyta</taxon>
        <taxon>Embryophyta</taxon>
        <taxon>Tracheophyta</taxon>
        <taxon>Spermatophyta</taxon>
        <taxon>Magnoliopsida</taxon>
        <taxon>eudicotyledons</taxon>
        <taxon>Gunneridae</taxon>
        <taxon>Pentapetalae</taxon>
        <taxon>rosids</taxon>
        <taxon>malvids</taxon>
        <taxon>Myrtales</taxon>
        <taxon>Lythraceae</taxon>
        <taxon>Punica</taxon>
    </lineage>
</organism>
<evidence type="ECO:0000256" key="6">
    <source>
        <dbReference type="ARBA" id="ARBA00023002"/>
    </source>
</evidence>
<dbReference type="OrthoDB" id="10058185at2759"/>
<dbReference type="GO" id="GO:0006694">
    <property type="term" value="P:steroid biosynthetic process"/>
    <property type="evidence" value="ECO:0007669"/>
    <property type="project" value="InterPro"/>
</dbReference>
<dbReference type="Pfam" id="PF02453">
    <property type="entry name" value="Reticulon"/>
    <property type="match status" value="1"/>
</dbReference>
<feature type="transmembrane region" description="Helical" evidence="8">
    <location>
        <begin position="425"/>
        <end position="446"/>
    </location>
</feature>
<evidence type="ECO:0000256" key="1">
    <source>
        <dbReference type="ARBA" id="ARBA00004477"/>
    </source>
</evidence>
<accession>A0A6P8EFE5</accession>
<keyword evidence="3 8" id="KW-0812">Transmembrane</keyword>
<keyword evidence="4 8" id="KW-0256">Endoplasmic reticulum</keyword>
<dbReference type="GO" id="GO:0016616">
    <property type="term" value="F:oxidoreductase activity, acting on the CH-OH group of donors, NAD or NADP as acceptor"/>
    <property type="evidence" value="ECO:0007669"/>
    <property type="project" value="InterPro"/>
</dbReference>
<dbReference type="GeneID" id="116214090"/>
<dbReference type="PROSITE" id="PS50845">
    <property type="entry name" value="RETICULON"/>
    <property type="match status" value="1"/>
</dbReference>
<dbReference type="InterPro" id="IPR003388">
    <property type="entry name" value="Reticulon"/>
</dbReference>
<feature type="transmembrane region" description="Helical" evidence="8">
    <location>
        <begin position="544"/>
        <end position="562"/>
    </location>
</feature>
<evidence type="ECO:0000256" key="5">
    <source>
        <dbReference type="ARBA" id="ARBA00022989"/>
    </source>
</evidence>
<evidence type="ECO:0000256" key="7">
    <source>
        <dbReference type="ARBA" id="ARBA00023136"/>
    </source>
</evidence>
<evidence type="ECO:0000256" key="8">
    <source>
        <dbReference type="RuleBase" id="RU363132"/>
    </source>
</evidence>
<comment type="subcellular location">
    <subcellularLocation>
        <location evidence="1 8">Endoplasmic reticulum membrane</location>
        <topology evidence="1 8">Multi-pass membrane protein</topology>
    </subcellularLocation>
</comment>
<dbReference type="Proteomes" id="UP000515151">
    <property type="component" value="Chromosome 7"/>
</dbReference>
<dbReference type="InterPro" id="IPR002225">
    <property type="entry name" value="3Beta_OHSteriod_DH/Estase"/>
</dbReference>
<reference evidence="10" key="1">
    <citation type="journal article" date="2020" name="Plant Biotechnol. J.">
        <title>The pomegranate (Punica granatum L.) draft genome dissects genetic divergence between soft- and hard-seeded cultivars.</title>
        <authorList>
            <person name="Luo X."/>
            <person name="Li H."/>
            <person name="Wu Z."/>
            <person name="Yao W."/>
            <person name="Zhao P."/>
            <person name="Cao D."/>
            <person name="Yu H."/>
            <person name="Li K."/>
            <person name="Poudel K."/>
            <person name="Zhao D."/>
            <person name="Zhang F."/>
            <person name="Xia X."/>
            <person name="Chen L."/>
            <person name="Wang Q."/>
            <person name="Jing D."/>
            <person name="Cao S."/>
        </authorList>
    </citation>
    <scope>NUCLEOTIDE SEQUENCE [LARGE SCALE GENOMIC DNA]</scope>
    <source>
        <strain evidence="10">cv. Tunisia</strain>
    </source>
</reference>
<evidence type="ECO:0000256" key="2">
    <source>
        <dbReference type="ARBA" id="ARBA00009219"/>
    </source>
</evidence>
<keyword evidence="6" id="KW-0560">Oxidoreductase</keyword>
<dbReference type="PANTHER" id="PTHR43245:SF51">
    <property type="entry name" value="SHORT CHAIN DEHYDROGENASE_REDUCTASE FAMILY 42E, MEMBER 2"/>
    <property type="match status" value="1"/>
</dbReference>
<name>A0A6P8EFE5_PUNGR</name>
<keyword evidence="5 8" id="KW-1133">Transmembrane helix</keyword>
<evidence type="ECO:0000313" key="11">
    <source>
        <dbReference type="RefSeq" id="XP_031405229.1"/>
    </source>
</evidence>
<sequence>MALIDDYWSDDPIPRGTCVVIGGRGFVGRWLVFRLLKLRRWVVRVADSSQSLQLDPSSPLDSALSQALSSGRASYHSVDVRHRPQIVGSIEGSSVVFYLDVEAAHDQDFYTCYMNIVQGAKNVIDACRECKVKRLIYYSSADVVFDGSCDIYSATESIPYPSKYNDMWSELKAQAEALVLFANDIDGLLTCALRPSNVFGPGETQFMPFLIKQAKSGWTKFIVGTGENMSDFTYVENVAHAHVCAEEALDARSVSVAGKAFFVTNSEPMKFWKFVSLILEGLGYQRPFIKLPVMMVHYILLFGEWLHKELGVTKHNHMRSSHYVVSSASRTRTFDSSAAREQIGYTPAVTLEEGISRTVESFSHLARDPSYMDYTNLSEQSKADKLLGSGKVADILLWRDEKTTFTCFLTLVLLFYWFFLSGRTFISSTALLLLTMTIVSLGYGYLPSNILVRSIHDLSTRPTTLKMNHQLCALIRCGFSVPVASPSCFEIEENLVRESIRSIVYVWNRGIRVSRLLARGEDWNIFLKAAAYLCFLKFVIARHLTTVLGAALVFSFTSFFVYEQYEAELDAIVKVVLNRTRRLKGQVLRYFPIYVGSLLL</sequence>
<dbReference type="AlphaFoldDB" id="A0A6P8EFE5"/>
<proteinExistence type="inferred from homology"/>
<keyword evidence="10" id="KW-1185">Reference proteome</keyword>
<evidence type="ECO:0000313" key="10">
    <source>
        <dbReference type="Proteomes" id="UP000515151"/>
    </source>
</evidence>
<dbReference type="SUPFAM" id="SSF51735">
    <property type="entry name" value="NAD(P)-binding Rossmann-fold domains"/>
    <property type="match status" value="1"/>
</dbReference>
<comment type="similarity">
    <text evidence="2">Belongs to the 3-beta-HSD family.</text>
</comment>
<keyword evidence="7 8" id="KW-0472">Membrane</keyword>
<dbReference type="Pfam" id="PF01073">
    <property type="entry name" value="3Beta_HSD"/>
    <property type="match status" value="1"/>
</dbReference>
<dbReference type="Gene3D" id="3.40.50.720">
    <property type="entry name" value="NAD(P)-binding Rossmann-like Domain"/>
    <property type="match status" value="1"/>
</dbReference>
<dbReference type="RefSeq" id="XP_031405229.1">
    <property type="nucleotide sequence ID" value="XM_031549369.1"/>
</dbReference>
<protein>
    <recommendedName>
        <fullName evidence="8">Reticulon-like protein</fullName>
    </recommendedName>
</protein>
<evidence type="ECO:0000259" key="9">
    <source>
        <dbReference type="PROSITE" id="PS50845"/>
    </source>
</evidence>
<reference evidence="11" key="2">
    <citation type="submission" date="2025-08" db="UniProtKB">
        <authorList>
            <consortium name="RefSeq"/>
        </authorList>
    </citation>
    <scope>IDENTIFICATION</scope>
    <source>
        <tissue evidence="11">Leaf</tissue>
    </source>
</reference>
<evidence type="ECO:0000256" key="4">
    <source>
        <dbReference type="ARBA" id="ARBA00022824"/>
    </source>
</evidence>
<dbReference type="PANTHER" id="PTHR43245">
    <property type="entry name" value="BIFUNCTIONAL POLYMYXIN RESISTANCE PROTEIN ARNA"/>
    <property type="match status" value="1"/>
</dbReference>
<dbReference type="InterPro" id="IPR050177">
    <property type="entry name" value="Lipid_A_modif_metabolic_enz"/>
</dbReference>
<dbReference type="InterPro" id="IPR036291">
    <property type="entry name" value="NAD(P)-bd_dom_sf"/>
</dbReference>